<dbReference type="Proteomes" id="UP000601435">
    <property type="component" value="Unassembled WGS sequence"/>
</dbReference>
<evidence type="ECO:0000313" key="3">
    <source>
        <dbReference type="Proteomes" id="UP000601435"/>
    </source>
</evidence>
<proteinExistence type="predicted"/>
<evidence type="ECO:0000256" key="1">
    <source>
        <dbReference type="SAM" id="MobiDB-lite"/>
    </source>
</evidence>
<dbReference type="AlphaFoldDB" id="A0A812KLQ1"/>
<comment type="caution">
    <text evidence="2">The sequence shown here is derived from an EMBL/GenBank/DDBJ whole genome shotgun (WGS) entry which is preliminary data.</text>
</comment>
<sequence length="217" mass="24272">MLISVNGQYYLSLGSNPGVAYALRLRELQMVFRGKRPAEAVNEEHVAARPPAWEIDDVLTENDVVNALVLDGGGTREKLQKLLLSFTEVQCFDFSVHCCDVKLATKLGTSLILRRAKEARPLLVSLIASRGILKITSDCLSRMISCYGQRLRKNASKSEKIRTLIRLPMVREALSEENLAKLEQLLSDLDAKRRKKCSEAEQDEEDEEGPEARVGSQ</sequence>
<keyword evidence="3" id="KW-1185">Reference proteome</keyword>
<name>A0A812KLQ1_9DINO</name>
<dbReference type="OrthoDB" id="427641at2759"/>
<accession>A0A812KLQ1</accession>
<feature type="compositionally biased region" description="Acidic residues" evidence="1">
    <location>
        <begin position="200"/>
        <end position="209"/>
    </location>
</feature>
<gene>
    <name evidence="2" type="ORF">SNEC2469_LOCUS3223</name>
</gene>
<feature type="region of interest" description="Disordered" evidence="1">
    <location>
        <begin position="196"/>
        <end position="217"/>
    </location>
</feature>
<organism evidence="2 3">
    <name type="scientific">Symbiodinium necroappetens</name>
    <dbReference type="NCBI Taxonomy" id="1628268"/>
    <lineage>
        <taxon>Eukaryota</taxon>
        <taxon>Sar</taxon>
        <taxon>Alveolata</taxon>
        <taxon>Dinophyceae</taxon>
        <taxon>Suessiales</taxon>
        <taxon>Symbiodiniaceae</taxon>
        <taxon>Symbiodinium</taxon>
    </lineage>
</organism>
<dbReference type="EMBL" id="CAJNJA010007575">
    <property type="protein sequence ID" value="CAE7226423.1"/>
    <property type="molecule type" value="Genomic_DNA"/>
</dbReference>
<protein>
    <submittedName>
        <fullName evidence="2">Uncharacterized protein</fullName>
    </submittedName>
</protein>
<reference evidence="2" key="1">
    <citation type="submission" date="2021-02" db="EMBL/GenBank/DDBJ databases">
        <authorList>
            <person name="Dougan E. K."/>
            <person name="Rhodes N."/>
            <person name="Thang M."/>
            <person name="Chan C."/>
        </authorList>
    </citation>
    <scope>NUCLEOTIDE SEQUENCE</scope>
</reference>
<evidence type="ECO:0000313" key="2">
    <source>
        <dbReference type="EMBL" id="CAE7226423.1"/>
    </source>
</evidence>